<dbReference type="GO" id="GO:0016491">
    <property type="term" value="F:oxidoreductase activity"/>
    <property type="evidence" value="ECO:0007669"/>
    <property type="project" value="UniProtKB-KW"/>
</dbReference>
<dbReference type="EC" id="1.4.3.-" evidence="3"/>
<protein>
    <submittedName>
        <fullName evidence="3">Gamma-glutamylputrescine oxidoreductase</fullName>
        <ecNumber evidence="3">1.4.3.-</ecNumber>
    </submittedName>
</protein>
<organism evidence="3 4">
    <name type="scientific">Roseovarius albus</name>
    <dbReference type="NCBI Taxonomy" id="1247867"/>
    <lineage>
        <taxon>Bacteria</taxon>
        <taxon>Pseudomonadati</taxon>
        <taxon>Pseudomonadota</taxon>
        <taxon>Alphaproteobacteria</taxon>
        <taxon>Rhodobacterales</taxon>
        <taxon>Roseobacteraceae</taxon>
        <taxon>Roseovarius</taxon>
    </lineage>
</organism>
<keyword evidence="1 3" id="KW-0560">Oxidoreductase</keyword>
<feature type="domain" description="FAD dependent oxidoreductase" evidence="2">
    <location>
        <begin position="2"/>
        <end position="327"/>
    </location>
</feature>
<sequence length="371" mass="40260">MGADVTLLEAETIGHGGSGRNVGLVNAGLWLPPDEVCSKMGQAAGERLNETLAAGPDEVFDLIARYDIQCDAVRNGTLHLAHSEKGIARLKARLTQFERQGAPVTFFDKEETCRRTGSGIFHSALHDRRAGTIQPLSYAKGLARAAQAAGAMIHERSPVLDLYYLGGQWQARTEVGTISAKSLLLATNAYRANIETIDHPKTAIVQYFQIVTEPLSSRQLEHILPNREGAWDTALIMTSFRLDASGRLMVGGMGDGRALHQSWAKRKLAQIFPSLKGATVFHAWSGRISMTADHLPRIMRLAPNSYSIFGYSGRGICPGTVFGSAAALALLTDDPTILPVPVCENYSERVPCLKSVFYETSSSTVHLISAR</sequence>
<dbReference type="Gene3D" id="3.30.9.10">
    <property type="entry name" value="D-Amino Acid Oxidase, subunit A, domain 2"/>
    <property type="match status" value="1"/>
</dbReference>
<dbReference type="AlphaFoldDB" id="A0A1X6YZQ1"/>
<reference evidence="3 4" key="1">
    <citation type="submission" date="2017-03" db="EMBL/GenBank/DDBJ databases">
        <authorList>
            <person name="Afonso C.L."/>
            <person name="Miller P.J."/>
            <person name="Scott M.A."/>
            <person name="Spackman E."/>
            <person name="Goraichik I."/>
            <person name="Dimitrov K.M."/>
            <person name="Suarez D.L."/>
            <person name="Swayne D.E."/>
        </authorList>
    </citation>
    <scope>NUCLEOTIDE SEQUENCE [LARGE SCALE GENOMIC DNA]</scope>
    <source>
        <strain evidence="3 4">CECT 7450</strain>
    </source>
</reference>
<dbReference type="SUPFAM" id="SSF51905">
    <property type="entry name" value="FAD/NAD(P)-binding domain"/>
    <property type="match status" value="1"/>
</dbReference>
<dbReference type="Gene3D" id="3.50.50.60">
    <property type="entry name" value="FAD/NAD(P)-binding domain"/>
    <property type="match status" value="1"/>
</dbReference>
<dbReference type="PANTHER" id="PTHR13847">
    <property type="entry name" value="SARCOSINE DEHYDROGENASE-RELATED"/>
    <property type="match status" value="1"/>
</dbReference>
<gene>
    <name evidence="3" type="primary">puuB_4</name>
    <name evidence="3" type="ORF">ROA7450_01728</name>
</gene>
<proteinExistence type="predicted"/>
<dbReference type="GO" id="GO:0005737">
    <property type="term" value="C:cytoplasm"/>
    <property type="evidence" value="ECO:0007669"/>
    <property type="project" value="TreeGrafter"/>
</dbReference>
<keyword evidence="4" id="KW-1185">Reference proteome</keyword>
<accession>A0A1X6YZQ1</accession>
<evidence type="ECO:0000256" key="1">
    <source>
        <dbReference type="ARBA" id="ARBA00023002"/>
    </source>
</evidence>
<dbReference type="EMBL" id="FWFX01000004">
    <property type="protein sequence ID" value="SLN36496.1"/>
    <property type="molecule type" value="Genomic_DNA"/>
</dbReference>
<dbReference type="InterPro" id="IPR036188">
    <property type="entry name" value="FAD/NAD-bd_sf"/>
</dbReference>
<evidence type="ECO:0000259" key="2">
    <source>
        <dbReference type="Pfam" id="PF01266"/>
    </source>
</evidence>
<name>A0A1X6YZQ1_9RHOB</name>
<dbReference type="InterPro" id="IPR006076">
    <property type="entry name" value="FAD-dep_OxRdtase"/>
</dbReference>
<evidence type="ECO:0000313" key="3">
    <source>
        <dbReference type="EMBL" id="SLN36496.1"/>
    </source>
</evidence>
<dbReference type="Pfam" id="PF01266">
    <property type="entry name" value="DAO"/>
    <property type="match status" value="1"/>
</dbReference>
<dbReference type="Proteomes" id="UP000193061">
    <property type="component" value="Unassembled WGS sequence"/>
</dbReference>
<evidence type="ECO:0000313" key="4">
    <source>
        <dbReference type="Proteomes" id="UP000193061"/>
    </source>
</evidence>
<dbReference type="PANTHER" id="PTHR13847:SF281">
    <property type="entry name" value="FAD DEPENDENT OXIDOREDUCTASE DOMAIN-CONTAINING PROTEIN"/>
    <property type="match status" value="1"/>
</dbReference>